<name>A0A7I9Y2I1_9MYCO</name>
<evidence type="ECO:0000256" key="4">
    <source>
        <dbReference type="ARBA" id="ARBA00023098"/>
    </source>
</evidence>
<evidence type="ECO:0000313" key="8">
    <source>
        <dbReference type="Proteomes" id="UP000465361"/>
    </source>
</evidence>
<comment type="similarity">
    <text evidence="1">Belongs to the ATP-dependent AMP-binding enzyme family.</text>
</comment>
<evidence type="ECO:0000259" key="5">
    <source>
        <dbReference type="Pfam" id="PF00501"/>
    </source>
</evidence>
<feature type="domain" description="AMP-dependent synthetase/ligase" evidence="5">
    <location>
        <begin position="11"/>
        <end position="401"/>
    </location>
</feature>
<accession>A0A7I9Y2I1</accession>
<comment type="caution">
    <text evidence="7">The sequence shown here is derived from an EMBL/GenBank/DDBJ whole genome shotgun (WGS) entry which is preliminary data.</text>
</comment>
<organism evidence="7 8">
    <name type="scientific">Mycobacterium botniense</name>
    <dbReference type="NCBI Taxonomy" id="84962"/>
    <lineage>
        <taxon>Bacteria</taxon>
        <taxon>Bacillati</taxon>
        <taxon>Actinomycetota</taxon>
        <taxon>Actinomycetes</taxon>
        <taxon>Mycobacteriales</taxon>
        <taxon>Mycobacteriaceae</taxon>
        <taxon>Mycobacterium</taxon>
    </lineage>
</organism>
<dbReference type="PROSITE" id="PS00455">
    <property type="entry name" value="AMP_BINDING"/>
    <property type="match status" value="1"/>
</dbReference>
<keyword evidence="4" id="KW-0443">Lipid metabolism</keyword>
<dbReference type="Pfam" id="PF23024">
    <property type="entry name" value="AMP-dom_DIP2-like"/>
    <property type="match status" value="1"/>
</dbReference>
<evidence type="ECO:0000313" key="7">
    <source>
        <dbReference type="EMBL" id="GFG76187.1"/>
    </source>
</evidence>
<dbReference type="AlphaFoldDB" id="A0A7I9Y2I1"/>
<dbReference type="PANTHER" id="PTHR22754:SF32">
    <property type="entry name" value="DISCO-INTERACTING PROTEIN 2"/>
    <property type="match status" value="1"/>
</dbReference>
<dbReference type="GO" id="GO:0005886">
    <property type="term" value="C:plasma membrane"/>
    <property type="evidence" value="ECO:0007669"/>
    <property type="project" value="TreeGrafter"/>
</dbReference>
<dbReference type="GO" id="GO:0070566">
    <property type="term" value="F:adenylyltransferase activity"/>
    <property type="evidence" value="ECO:0007669"/>
    <property type="project" value="TreeGrafter"/>
</dbReference>
<keyword evidence="8" id="KW-1185">Reference proteome</keyword>
<evidence type="ECO:0000259" key="6">
    <source>
        <dbReference type="Pfam" id="PF23024"/>
    </source>
</evidence>
<dbReference type="GO" id="GO:0016874">
    <property type="term" value="F:ligase activity"/>
    <property type="evidence" value="ECO:0007669"/>
    <property type="project" value="UniProtKB-KW"/>
</dbReference>
<dbReference type="PANTHER" id="PTHR22754">
    <property type="entry name" value="DISCO-INTERACTING PROTEIN 2 DIP2 -RELATED"/>
    <property type="match status" value="1"/>
</dbReference>
<dbReference type="Pfam" id="PF00501">
    <property type="entry name" value="AMP-binding"/>
    <property type="match status" value="1"/>
</dbReference>
<dbReference type="Gene3D" id="3.40.50.12780">
    <property type="entry name" value="N-terminal domain of ligase-like"/>
    <property type="match status" value="1"/>
</dbReference>
<evidence type="ECO:0000256" key="2">
    <source>
        <dbReference type="ARBA" id="ARBA00022598"/>
    </source>
</evidence>
<keyword evidence="3" id="KW-0276">Fatty acid metabolism</keyword>
<dbReference type="GO" id="GO:0006633">
    <property type="term" value="P:fatty acid biosynthetic process"/>
    <property type="evidence" value="ECO:0007669"/>
    <property type="project" value="TreeGrafter"/>
</dbReference>
<protein>
    <submittedName>
        <fullName evidence="7">Acyl-CoA synthetase</fullName>
    </submittedName>
</protein>
<reference evidence="7 8" key="1">
    <citation type="journal article" date="2019" name="Emerg. Microbes Infect.">
        <title>Comprehensive subspecies identification of 175 nontuberculous mycobacteria species based on 7547 genomic profiles.</title>
        <authorList>
            <person name="Matsumoto Y."/>
            <person name="Kinjo T."/>
            <person name="Motooka D."/>
            <person name="Nabeya D."/>
            <person name="Jung N."/>
            <person name="Uechi K."/>
            <person name="Horii T."/>
            <person name="Iida T."/>
            <person name="Fujita J."/>
            <person name="Nakamura S."/>
        </authorList>
    </citation>
    <scope>NUCLEOTIDE SEQUENCE [LARGE SCALE GENOMIC DNA]</scope>
    <source>
        <strain evidence="7 8">JCM 17322</strain>
    </source>
</reference>
<dbReference type="InterPro" id="IPR025110">
    <property type="entry name" value="AMP-bd_C"/>
</dbReference>
<sequence length="603" mass="65078">MTALTLVDLLQERAGLYHDKVAFSFSYYGDGVDSTQLTYRELENKARAIASRLQQHGAAGERVLVICRPGLDCIAAFFGCVYAGAVAVPVHQRLAPRLRSVVPDAQAGFALTTPETPPEVRAAVDLLAAKRPLQWFTTDADDAEHWVAPDIDADAVAMVQYTSGSTGSPRGVVLTHRNLVHNLETIRQTTRADEYGIGVYWLPPHHDLGLIGGVLSTLYVGRTTMLMSPTAFIKRPLRWLEAISRYRGTITTAPNFAYDLCVEHSSPAERAALDLSSLSTAMNGAEPVREATLTAFADAFAPAGFRPETFSPVYGLAEATLMVSGGRRTALPTVVHIDRNALGEDRVAETPPDDPAAAAVVGCGRPRQHIVIVDPETRLRRGPDEVGEIWITGPSVAQSYWNRPEDTERTFAATVADTGEGPFLRTGDMGFLRGGELFVTGRCKDLVVIGGRNYYPNDIEETVQNCHPAFMSGRGAVFATPPAEGAADQLVIVQEVNRDRIGQAELTEMVDAIQAALSDHHGITARSVILVGPMRIPTTSSGKIQRGLCKQQFLDRTLETLAEWHGPPQPDNGVTTDKLAAAIKIAGLVTLASALQQRSAEQG</sequence>
<dbReference type="SUPFAM" id="SSF56801">
    <property type="entry name" value="Acetyl-CoA synthetase-like"/>
    <property type="match status" value="1"/>
</dbReference>
<dbReference type="FunFam" id="3.40.50.12780:FF:000013">
    <property type="entry name" value="Long-chain-fatty-acid--AMP ligase FadD32"/>
    <property type="match status" value="1"/>
</dbReference>
<dbReference type="InterPro" id="IPR020845">
    <property type="entry name" value="AMP-binding_CS"/>
</dbReference>
<gene>
    <name evidence="7" type="ORF">MBOT_35520</name>
</gene>
<evidence type="ECO:0000256" key="1">
    <source>
        <dbReference type="ARBA" id="ARBA00006432"/>
    </source>
</evidence>
<evidence type="ECO:0000256" key="3">
    <source>
        <dbReference type="ARBA" id="ARBA00022832"/>
    </source>
</evidence>
<dbReference type="InterPro" id="IPR000873">
    <property type="entry name" value="AMP-dep_synth/lig_dom"/>
</dbReference>
<dbReference type="EMBL" id="BLKW01000004">
    <property type="protein sequence ID" value="GFG76187.1"/>
    <property type="molecule type" value="Genomic_DNA"/>
</dbReference>
<dbReference type="InterPro" id="IPR042099">
    <property type="entry name" value="ANL_N_sf"/>
</dbReference>
<dbReference type="InterPro" id="IPR040097">
    <property type="entry name" value="FAAL/FAAC"/>
</dbReference>
<dbReference type="Proteomes" id="UP000465361">
    <property type="component" value="Unassembled WGS sequence"/>
</dbReference>
<feature type="domain" description="AMP-binding enzyme C-terminal" evidence="6">
    <location>
        <begin position="445"/>
        <end position="561"/>
    </location>
</feature>
<dbReference type="InterPro" id="IPR045851">
    <property type="entry name" value="AMP-bd_C_sf"/>
</dbReference>
<dbReference type="GO" id="GO:0071766">
    <property type="term" value="P:Actinobacterium-type cell wall biogenesis"/>
    <property type="evidence" value="ECO:0007669"/>
    <property type="project" value="UniProtKB-ARBA"/>
</dbReference>
<dbReference type="RefSeq" id="WP_163759328.1">
    <property type="nucleotide sequence ID" value="NZ_BLKW01000004.1"/>
</dbReference>
<dbReference type="CDD" id="cd05931">
    <property type="entry name" value="FAAL"/>
    <property type="match status" value="1"/>
</dbReference>
<dbReference type="Gene3D" id="3.30.300.30">
    <property type="match status" value="1"/>
</dbReference>
<proteinExistence type="inferred from homology"/>
<keyword evidence="2" id="KW-0436">Ligase</keyword>